<reference evidence="3 4" key="1">
    <citation type="submission" date="2018-09" db="EMBL/GenBank/DDBJ databases">
        <title>Altererythrobacter sp.Ery1 and Ery12, the genome sequencing of novel strains in genus Alterythrobacter.</title>
        <authorList>
            <person name="Cheng H."/>
            <person name="Wu Y.-H."/>
            <person name="Fang C."/>
            <person name="Xu X.-W."/>
        </authorList>
    </citation>
    <scope>NUCLEOTIDE SEQUENCE [LARGE SCALE GENOMIC DNA]</scope>
    <source>
        <strain evidence="3 4">Ery12</strain>
    </source>
</reference>
<dbReference type="Proteomes" id="UP000284322">
    <property type="component" value="Unassembled WGS sequence"/>
</dbReference>
<keyword evidence="4" id="KW-1185">Reference proteome</keyword>
<dbReference type="Gene3D" id="3.30.750.170">
    <property type="match status" value="1"/>
</dbReference>
<dbReference type="GO" id="GO:0008236">
    <property type="term" value="F:serine-type peptidase activity"/>
    <property type="evidence" value="ECO:0007669"/>
    <property type="project" value="InterPro"/>
</dbReference>
<dbReference type="GO" id="GO:0006508">
    <property type="term" value="P:proteolysis"/>
    <property type="evidence" value="ECO:0007669"/>
    <property type="project" value="InterPro"/>
</dbReference>
<accession>A0A419QYJ3</accession>
<gene>
    <name evidence="3" type="ORF">D6858_12970</name>
</gene>
<evidence type="ECO:0000313" key="4">
    <source>
        <dbReference type="Proteomes" id="UP000284322"/>
    </source>
</evidence>
<dbReference type="InterPro" id="IPR029045">
    <property type="entry name" value="ClpP/crotonase-like_dom_sf"/>
</dbReference>
<dbReference type="GO" id="GO:0004175">
    <property type="term" value="F:endopeptidase activity"/>
    <property type="evidence" value="ECO:0007669"/>
    <property type="project" value="TreeGrafter"/>
</dbReference>
<evidence type="ECO:0000313" key="3">
    <source>
        <dbReference type="EMBL" id="RJX65896.1"/>
    </source>
</evidence>
<sequence>MGIARNSLTLMLSVALSACGGDSSNTSGGTISSGSSGGGSSGSNTSGCSLSERQSWVKSQLDEWYLFPNLLNNNVAPSAYTNVQDYIDALVAPARAQSKDRYFTYITSIAEENAYYNSGSTAGLGIRLAFDSSSSRLFVVESFESGPALGVGIDRGTEILAIGPAASSLQSVSSLVASGGTQALSDALGPDDPGVSRVLQVHTNGQVSNVTVTKTNYNIDPVSDRYGAKVIDDNGTKVGYINLRTFIDSADSDLRTAMDTFRSQGIDKIIVDLRYNGGGLVDISALFGDLLGKANVGKVFSYTTFRDSKSARNTTTNFSAHPQAIAPTKIAFIGMYGTASASELLTNAFIPYMGNNMALVGTNTYGKPVGQIGLDRSACDDRLRVMAFKTENANHQGQYFTGLATVVPNTCAAGDDISRQLGDPSEAATRAALNFLSGQSCTPITSSASGTRTQDATPRRTLIRPANPNAAQHETPGLF</sequence>
<dbReference type="EMBL" id="RAHJ01000021">
    <property type="protein sequence ID" value="RJX65896.1"/>
    <property type="molecule type" value="Genomic_DNA"/>
</dbReference>
<dbReference type="Gene3D" id="2.30.42.10">
    <property type="match status" value="1"/>
</dbReference>
<dbReference type="PANTHER" id="PTHR32060:SF30">
    <property type="entry name" value="CARBOXY-TERMINAL PROCESSING PROTEASE CTPA"/>
    <property type="match status" value="1"/>
</dbReference>
<dbReference type="SUPFAM" id="SSF52096">
    <property type="entry name" value="ClpP/crotonase"/>
    <property type="match status" value="1"/>
</dbReference>
<feature type="compositionally biased region" description="Polar residues" evidence="1">
    <location>
        <begin position="444"/>
        <end position="456"/>
    </location>
</feature>
<dbReference type="OrthoDB" id="7168509at2"/>
<feature type="compositionally biased region" description="Low complexity" evidence="1">
    <location>
        <begin position="22"/>
        <end position="34"/>
    </location>
</feature>
<name>A0A419QYJ3_9SPHN</name>
<evidence type="ECO:0000256" key="1">
    <source>
        <dbReference type="SAM" id="MobiDB-lite"/>
    </source>
</evidence>
<comment type="caution">
    <text evidence="3">The sequence shown here is derived from an EMBL/GenBank/DDBJ whole genome shotgun (WGS) entry which is preliminary data.</text>
</comment>
<dbReference type="PANTHER" id="PTHR32060">
    <property type="entry name" value="TAIL-SPECIFIC PROTEASE"/>
    <property type="match status" value="1"/>
</dbReference>
<feature type="region of interest" description="Disordered" evidence="1">
    <location>
        <begin position="444"/>
        <end position="479"/>
    </location>
</feature>
<dbReference type="PROSITE" id="PS51257">
    <property type="entry name" value="PROKAR_LIPOPROTEIN"/>
    <property type="match status" value="1"/>
</dbReference>
<dbReference type="InterPro" id="IPR005151">
    <property type="entry name" value="Tail-specific_protease"/>
</dbReference>
<evidence type="ECO:0000259" key="2">
    <source>
        <dbReference type="SMART" id="SM00245"/>
    </source>
</evidence>
<protein>
    <submittedName>
        <fullName evidence="3">Peptidase S41</fullName>
    </submittedName>
</protein>
<dbReference type="SMART" id="SM00245">
    <property type="entry name" value="TSPc"/>
    <property type="match status" value="1"/>
</dbReference>
<feature type="region of interest" description="Disordered" evidence="1">
    <location>
        <begin position="22"/>
        <end position="46"/>
    </location>
</feature>
<dbReference type="CDD" id="cd07561">
    <property type="entry name" value="Peptidase_S41_CPP_like"/>
    <property type="match status" value="1"/>
</dbReference>
<dbReference type="InterPro" id="IPR036034">
    <property type="entry name" value="PDZ_sf"/>
</dbReference>
<dbReference type="AlphaFoldDB" id="A0A419QYJ3"/>
<dbReference type="GO" id="GO:0030288">
    <property type="term" value="C:outer membrane-bounded periplasmic space"/>
    <property type="evidence" value="ECO:0007669"/>
    <property type="project" value="TreeGrafter"/>
</dbReference>
<dbReference type="GO" id="GO:0007165">
    <property type="term" value="P:signal transduction"/>
    <property type="evidence" value="ECO:0007669"/>
    <property type="project" value="TreeGrafter"/>
</dbReference>
<dbReference type="Gene3D" id="3.90.226.10">
    <property type="entry name" value="2-enoyl-CoA Hydratase, Chain A, domain 1"/>
    <property type="match status" value="1"/>
</dbReference>
<dbReference type="Pfam" id="PF03572">
    <property type="entry name" value="Peptidase_S41"/>
    <property type="match status" value="1"/>
</dbReference>
<feature type="domain" description="Tail specific protease" evidence="2">
    <location>
        <begin position="205"/>
        <end position="408"/>
    </location>
</feature>
<organism evidence="3 4">
    <name type="scientific">Tsuneonella suprasediminis</name>
    <dbReference type="NCBI Taxonomy" id="2306996"/>
    <lineage>
        <taxon>Bacteria</taxon>
        <taxon>Pseudomonadati</taxon>
        <taxon>Pseudomonadota</taxon>
        <taxon>Alphaproteobacteria</taxon>
        <taxon>Sphingomonadales</taxon>
        <taxon>Erythrobacteraceae</taxon>
        <taxon>Tsuneonella</taxon>
    </lineage>
</organism>
<proteinExistence type="predicted"/>